<dbReference type="Proteomes" id="UP000009149">
    <property type="component" value="Chromosome"/>
</dbReference>
<evidence type="ECO:0000256" key="15">
    <source>
        <dbReference type="HAMAP-Rule" id="MF_00388"/>
    </source>
</evidence>
<reference evidence="17 18" key="1">
    <citation type="journal article" date="2008" name="Biol. Direct">
        <title>Complete genome sequence of the extremely acidophilic methanotroph isolate V4, Methylacidiphilum infernorum, a representative of the bacterial phylum Verrucomicrobia.</title>
        <authorList>
            <person name="Hou S."/>
            <person name="Makarova K.S."/>
            <person name="Saw J.H."/>
            <person name="Senin P."/>
            <person name="Ly B.V."/>
            <person name="Zhou Z."/>
            <person name="Ren Y."/>
            <person name="Wang J."/>
            <person name="Galperin M.Y."/>
            <person name="Omelchenko M.V."/>
            <person name="Wolf Y.I."/>
            <person name="Yutin N."/>
            <person name="Koonin E.V."/>
            <person name="Stott M.B."/>
            <person name="Mountain B.W."/>
            <person name="Crowe M.A."/>
            <person name="Smirnova A.V."/>
            <person name="Dunfield P.F."/>
            <person name="Feng L."/>
            <person name="Wang L."/>
            <person name="Alam M."/>
        </authorList>
    </citation>
    <scope>NUCLEOTIDE SEQUENCE [LARGE SCALE GENOMIC DNA]</scope>
    <source>
        <strain evidence="18">Isolate V4</strain>
    </source>
</reference>
<evidence type="ECO:0000256" key="9">
    <source>
        <dbReference type="ARBA" id="ARBA00022801"/>
    </source>
</evidence>
<keyword evidence="7 15" id="KW-0441">Lipid A biosynthesis</keyword>
<evidence type="ECO:0000313" key="17">
    <source>
        <dbReference type="EMBL" id="ACD84185.1"/>
    </source>
</evidence>
<keyword evidence="5 16" id="KW-0963">Cytoplasm</keyword>
<organism evidence="17 18">
    <name type="scientific">Methylacidiphilum infernorum (isolate V4)</name>
    <name type="common">Methylokorus infernorum (strain V4)</name>
    <dbReference type="NCBI Taxonomy" id="481448"/>
    <lineage>
        <taxon>Bacteria</taxon>
        <taxon>Pseudomonadati</taxon>
        <taxon>Verrucomicrobiota</taxon>
        <taxon>Methylacidiphilae</taxon>
        <taxon>Methylacidiphilales</taxon>
        <taxon>Methylacidiphilaceae</taxon>
        <taxon>Methylacidiphilum (ex Ratnadevi et al. 2023)</taxon>
    </lineage>
</organism>
<dbReference type="Gene3D" id="3.10.129.10">
    <property type="entry name" value="Hotdog Thioesterase"/>
    <property type="match status" value="1"/>
</dbReference>
<proteinExistence type="inferred from homology"/>
<dbReference type="InterPro" id="IPR015870">
    <property type="entry name" value="UDP-acyl_N-AcGlcN_deAcase_N"/>
</dbReference>
<evidence type="ECO:0000256" key="16">
    <source>
        <dbReference type="HAMAP-Rule" id="MF_00406"/>
    </source>
</evidence>
<feature type="binding site" evidence="15">
    <location>
        <position position="78"/>
    </location>
    <ligand>
        <name>Zn(2+)</name>
        <dbReference type="ChEBI" id="CHEBI:29105"/>
    </ligand>
</feature>
<comment type="subcellular location">
    <subcellularLocation>
        <location evidence="3 16">Cytoplasm</location>
    </subcellularLocation>
</comment>
<feature type="active site" description="Proton donor" evidence="15">
    <location>
        <position position="262"/>
    </location>
</feature>
<dbReference type="EC" id="3.5.1.108" evidence="15"/>
<dbReference type="FunFam" id="3.10.129.10:FF:000001">
    <property type="entry name" value="3-hydroxyacyl-[acyl-carrier-protein] dehydratase FabZ"/>
    <property type="match status" value="1"/>
</dbReference>
<evidence type="ECO:0000256" key="8">
    <source>
        <dbReference type="ARBA" id="ARBA00022723"/>
    </source>
</evidence>
<evidence type="ECO:0000256" key="11">
    <source>
        <dbReference type="ARBA" id="ARBA00023098"/>
    </source>
</evidence>
<keyword evidence="11 15" id="KW-0443">Lipid metabolism</keyword>
<dbReference type="InterPro" id="IPR013114">
    <property type="entry name" value="FabA_FabZ"/>
</dbReference>
<dbReference type="Pfam" id="PF03331">
    <property type="entry name" value="LpxC"/>
    <property type="match status" value="1"/>
</dbReference>
<dbReference type="GO" id="GO:0006633">
    <property type="term" value="P:fatty acid biosynthetic process"/>
    <property type="evidence" value="ECO:0007669"/>
    <property type="project" value="UniProtKB-UniRule"/>
</dbReference>
<comment type="pathway">
    <text evidence="4 15">Glycolipid biosynthesis; lipid IV(A) biosynthesis; lipid IV(A) from (3R)-3-hydroxytetradecanoyl-[acyl-carrier-protein] and UDP-N-acetyl-alpha-D-glucosamine: step 2/6.</text>
</comment>
<evidence type="ECO:0000256" key="2">
    <source>
        <dbReference type="ARBA" id="ARBA00002923"/>
    </source>
</evidence>
<evidence type="ECO:0000256" key="14">
    <source>
        <dbReference type="ARBA" id="ARBA00025049"/>
    </source>
</evidence>
<dbReference type="HAMAP" id="MF_00388">
    <property type="entry name" value="LpxC"/>
    <property type="match status" value="1"/>
</dbReference>
<evidence type="ECO:0000256" key="12">
    <source>
        <dbReference type="ARBA" id="ARBA00023239"/>
    </source>
</evidence>
<dbReference type="PANTHER" id="PTHR33694:SF1">
    <property type="entry name" value="UDP-3-O-ACYL-N-ACETYLGLUCOSAMINE DEACETYLASE 1, MITOCHONDRIAL-RELATED"/>
    <property type="match status" value="1"/>
</dbReference>
<accession>B3DZ93</accession>
<comment type="similarity">
    <text evidence="16">Belongs to the thioester dehydratase family. FabZ subfamily.</text>
</comment>
<dbReference type="CDD" id="cd01288">
    <property type="entry name" value="FabZ"/>
    <property type="match status" value="1"/>
</dbReference>
<dbReference type="EMBL" id="CP000975">
    <property type="protein sequence ID" value="ACD84185.1"/>
    <property type="molecule type" value="Genomic_DNA"/>
</dbReference>
<dbReference type="Gene3D" id="3.30.1700.10">
    <property type="entry name" value="lpxc deacetylase, domain 2"/>
    <property type="match status" value="1"/>
</dbReference>
<dbReference type="PANTHER" id="PTHR33694">
    <property type="entry name" value="UDP-3-O-ACYL-N-ACETYLGLUCOSAMINE DEACETYLASE 1, MITOCHONDRIAL-RELATED"/>
    <property type="match status" value="1"/>
</dbReference>
<comment type="function">
    <text evidence="2 15">Catalyzes the hydrolysis of UDP-3-O-myristoyl-N-acetylglucosamine to form UDP-3-O-myristoylglucosamine and acetate, the committed step in lipid A biosynthesis.</text>
</comment>
<evidence type="ECO:0000256" key="13">
    <source>
        <dbReference type="ARBA" id="ARBA00024535"/>
    </source>
</evidence>
<dbReference type="NCBIfam" id="NF000582">
    <property type="entry name" value="PRK00006.1"/>
    <property type="match status" value="1"/>
</dbReference>
<dbReference type="Gene3D" id="3.30.230.20">
    <property type="entry name" value="lpxc deacetylase, domain 1"/>
    <property type="match status" value="1"/>
</dbReference>
<gene>
    <name evidence="15 17" type="primary">lpxC</name>
    <name evidence="16" type="synonym">fabZ</name>
    <name evidence="17" type="ordered locus">Minf_2131</name>
</gene>
<evidence type="ECO:0000256" key="7">
    <source>
        <dbReference type="ARBA" id="ARBA00022556"/>
    </source>
</evidence>
<comment type="cofactor">
    <cofactor evidence="1 15">
        <name>Zn(2+)</name>
        <dbReference type="ChEBI" id="CHEBI:29105"/>
    </cofactor>
</comment>
<dbReference type="SUPFAM" id="SSF54211">
    <property type="entry name" value="Ribosomal protein S5 domain 2-like"/>
    <property type="match status" value="2"/>
</dbReference>
<sequence length="436" mass="48577">MIMQRTIREAVSMEGKSLHTGNTVKLVIKPAEVDSGYVFKRVDLPDEPTVVAAVDNVRQTERATTIGEGNVKVHTVEHVLAVLRGCGIDNALIELNANEPPIGDGSGMFLAREITRVGTVEQAKAVSFFELREPVWVEGEEGAYIAGWPAQNFSISCTHSSQGGLFTQYFSWQYDPQSFVTEIAPARTFVFYEELLPLIEKGLIKGGSLENAIVIRQDKVYCRDPLRFENEFVRHKILDMIGDFALFPKRLKARIVAARPSHFLNVKFVKEVQKAYKNYLSHLMPVENIPVGEGALDINEVMKILPHRYPFLMLDRVLGFQDDVKAIGQKAVTMNEAYFQGHFPGHPIMPGVLQIEAMAQLASILLLRKAGNAGKLGYFMSADKVKFRKPVMPGDTLIIEVEMTKARGKIGKAFGKCYVNKETVCEGELLFALVEG</sequence>
<dbReference type="UniPathway" id="UPA00359">
    <property type="reaction ID" value="UER00478"/>
</dbReference>
<dbReference type="HAMAP" id="MF_00406">
    <property type="entry name" value="FabZ"/>
    <property type="match status" value="1"/>
</dbReference>
<dbReference type="NCBIfam" id="NF009667">
    <property type="entry name" value="PRK13188.1"/>
    <property type="match status" value="1"/>
</dbReference>
<dbReference type="KEGG" id="min:Minf_2131"/>
<dbReference type="SUPFAM" id="SSF54637">
    <property type="entry name" value="Thioesterase/thiol ester dehydrase-isomerase"/>
    <property type="match status" value="1"/>
</dbReference>
<dbReference type="STRING" id="481448.Minf_2131"/>
<comment type="function">
    <text evidence="14 16">Involved in unsaturated fatty acids biosynthesis. Catalyzes the dehydration of short chain beta-hydroxyacyl-ACPs and long chain saturated and unsaturated beta-hydroxyacyl-ACPs.</text>
</comment>
<keyword evidence="6 15" id="KW-0444">Lipid biosynthesis</keyword>
<evidence type="ECO:0000256" key="5">
    <source>
        <dbReference type="ARBA" id="ARBA00022490"/>
    </source>
</evidence>
<dbReference type="GO" id="GO:0016020">
    <property type="term" value="C:membrane"/>
    <property type="evidence" value="ECO:0007669"/>
    <property type="project" value="GOC"/>
</dbReference>
<feature type="binding site" evidence="15">
    <location>
        <position position="235"/>
    </location>
    <ligand>
        <name>Zn(2+)</name>
        <dbReference type="ChEBI" id="CHEBI:29105"/>
    </ligand>
</feature>
<keyword evidence="8 15" id="KW-0479">Metal-binding</keyword>
<evidence type="ECO:0000256" key="6">
    <source>
        <dbReference type="ARBA" id="ARBA00022516"/>
    </source>
</evidence>
<comment type="similarity">
    <text evidence="15">Belongs to the LpxC family.</text>
</comment>
<dbReference type="GO" id="GO:0046872">
    <property type="term" value="F:metal ion binding"/>
    <property type="evidence" value="ECO:0007669"/>
    <property type="project" value="UniProtKB-KW"/>
</dbReference>
<dbReference type="GO" id="GO:0009245">
    <property type="term" value="P:lipid A biosynthetic process"/>
    <property type="evidence" value="ECO:0007669"/>
    <property type="project" value="UniProtKB-UniRule"/>
</dbReference>
<evidence type="ECO:0000256" key="4">
    <source>
        <dbReference type="ARBA" id="ARBA00005002"/>
    </source>
</evidence>
<dbReference type="eggNOG" id="COG0774">
    <property type="taxonomic scope" value="Bacteria"/>
</dbReference>
<keyword evidence="9 15" id="KW-0378">Hydrolase</keyword>
<dbReference type="InterPro" id="IPR004463">
    <property type="entry name" value="UDP-acyl_GlcNac_deAcase"/>
</dbReference>
<dbReference type="InterPro" id="IPR011334">
    <property type="entry name" value="UDP-acyl_GlcNac_deAcase_C"/>
</dbReference>
<comment type="catalytic activity">
    <reaction evidence="13 15">
        <text>a UDP-3-O-[(3R)-3-hydroxyacyl]-N-acetyl-alpha-D-glucosamine + H2O = a UDP-3-O-[(3R)-3-hydroxyacyl]-alpha-D-glucosamine + acetate</text>
        <dbReference type="Rhea" id="RHEA:67816"/>
        <dbReference type="ChEBI" id="CHEBI:15377"/>
        <dbReference type="ChEBI" id="CHEBI:30089"/>
        <dbReference type="ChEBI" id="CHEBI:137740"/>
        <dbReference type="ChEBI" id="CHEBI:173225"/>
        <dbReference type="EC" id="3.5.1.108"/>
    </reaction>
</comment>
<feature type="binding site" evidence="15">
    <location>
        <position position="239"/>
    </location>
    <ligand>
        <name>Zn(2+)</name>
        <dbReference type="ChEBI" id="CHEBI:29105"/>
    </ligand>
</feature>
<dbReference type="GO" id="GO:0005737">
    <property type="term" value="C:cytoplasm"/>
    <property type="evidence" value="ECO:0007669"/>
    <property type="project" value="UniProtKB-SubCell"/>
</dbReference>
<dbReference type="Pfam" id="PF07977">
    <property type="entry name" value="FabA"/>
    <property type="match status" value="1"/>
</dbReference>
<dbReference type="AlphaFoldDB" id="B3DZ93"/>
<dbReference type="InterPro" id="IPR010084">
    <property type="entry name" value="FabZ"/>
</dbReference>
<evidence type="ECO:0000256" key="10">
    <source>
        <dbReference type="ARBA" id="ARBA00022833"/>
    </source>
</evidence>
<feature type="active site" evidence="16">
    <location>
        <position position="342"/>
    </location>
</feature>
<protein>
    <recommendedName>
        <fullName evidence="15 16">Multifunctional fusion protein</fullName>
    </recommendedName>
    <domain>
        <recommendedName>
            <fullName evidence="16">3-hydroxyacyl-[acyl-carrier-protein] dehydratase FabZ</fullName>
            <ecNumber evidence="16">4.2.1.59</ecNumber>
        </recommendedName>
        <alternativeName>
            <fullName evidence="16">(3R)-hydroxymyristoyl-[acyl-carrier-protein] dehydratase</fullName>
        </alternativeName>
        <alternativeName>
            <fullName evidence="16">Beta-hydroxyacyl-ACP dehydratase</fullName>
            <shortName evidence="16">(3R)-hydroxymyristoyl-ACP dehydrase</shortName>
        </alternativeName>
    </domain>
    <domain>
        <recommendedName>
            <fullName evidence="15">UDP-3-O-acyl-N-acetylglucosamine deacetylase</fullName>
            <shortName evidence="15">UDP-3-O-acyl-GlcNAc deacetylase</shortName>
            <ecNumber evidence="15">3.5.1.108</ecNumber>
        </recommendedName>
        <alternativeName>
            <fullName evidence="15">UDP-3-O-[R-3-hydroxymyristoyl]-N-acetylglucosamine deacetylase</fullName>
        </alternativeName>
    </domain>
</protein>
<dbReference type="NCBIfam" id="TIGR00325">
    <property type="entry name" value="lpxC"/>
    <property type="match status" value="1"/>
</dbReference>
<dbReference type="GO" id="GO:0019171">
    <property type="term" value="F:(3R)-hydroxyacyl-[acyl-carrier-protein] dehydratase activity"/>
    <property type="evidence" value="ECO:0007669"/>
    <property type="project" value="UniProtKB-EC"/>
</dbReference>
<dbReference type="eggNOG" id="COG0764">
    <property type="taxonomic scope" value="Bacteria"/>
</dbReference>
<name>B3DZ93_METI4</name>
<evidence type="ECO:0000256" key="3">
    <source>
        <dbReference type="ARBA" id="ARBA00004496"/>
    </source>
</evidence>
<dbReference type="EC" id="4.2.1.59" evidence="16"/>
<keyword evidence="12 16" id="KW-0456">Lyase</keyword>
<evidence type="ECO:0000313" key="18">
    <source>
        <dbReference type="Proteomes" id="UP000009149"/>
    </source>
</evidence>
<dbReference type="HOGENOM" id="CLU_046528_2_0_0"/>
<keyword evidence="10 15" id="KW-0862">Zinc</keyword>
<comment type="catalytic activity">
    <reaction evidence="16">
        <text>a (3R)-hydroxyacyl-[ACP] = a (2E)-enoyl-[ACP] + H2O</text>
        <dbReference type="Rhea" id="RHEA:13097"/>
        <dbReference type="Rhea" id="RHEA-COMP:9925"/>
        <dbReference type="Rhea" id="RHEA-COMP:9945"/>
        <dbReference type="ChEBI" id="CHEBI:15377"/>
        <dbReference type="ChEBI" id="CHEBI:78784"/>
        <dbReference type="ChEBI" id="CHEBI:78827"/>
        <dbReference type="EC" id="4.2.1.59"/>
    </reaction>
</comment>
<dbReference type="GO" id="GO:0103117">
    <property type="term" value="F:UDP-3-O-acyl-N-acetylglucosamine deacetylase activity"/>
    <property type="evidence" value="ECO:0007669"/>
    <property type="project" value="UniProtKB-UniRule"/>
</dbReference>
<dbReference type="InterPro" id="IPR020568">
    <property type="entry name" value="Ribosomal_Su5_D2-typ_SF"/>
</dbReference>
<dbReference type="InterPro" id="IPR029069">
    <property type="entry name" value="HotDog_dom_sf"/>
</dbReference>
<dbReference type="NCBIfam" id="TIGR01750">
    <property type="entry name" value="fabZ"/>
    <property type="match status" value="1"/>
</dbReference>
<evidence type="ECO:0000256" key="1">
    <source>
        <dbReference type="ARBA" id="ARBA00001947"/>
    </source>
</evidence>